<reference evidence="2 3" key="1">
    <citation type="submission" date="2024-03" db="EMBL/GenBank/DDBJ databases">
        <title>Draft genome sequence of Pseudonocardia nematodicida JCM 31783.</title>
        <authorList>
            <person name="Butdee W."/>
            <person name="Duangmal K."/>
        </authorList>
    </citation>
    <scope>NUCLEOTIDE SEQUENCE [LARGE SCALE GENOMIC DNA]</scope>
    <source>
        <strain evidence="2 3">JCM 31783</strain>
    </source>
</reference>
<protein>
    <submittedName>
        <fullName evidence="2">DUF1345 domain-containing protein</fullName>
    </submittedName>
</protein>
<evidence type="ECO:0000313" key="3">
    <source>
        <dbReference type="Proteomes" id="UP001494902"/>
    </source>
</evidence>
<dbReference type="RefSeq" id="WP_349301934.1">
    <property type="nucleotide sequence ID" value="NZ_JBEDNQ010000018.1"/>
</dbReference>
<dbReference type="EMBL" id="JBEDNQ010000018">
    <property type="protein sequence ID" value="MEQ3554864.1"/>
    <property type="molecule type" value="Genomic_DNA"/>
</dbReference>
<keyword evidence="1" id="KW-0472">Membrane</keyword>
<name>A0ABV1KK75_9PSEU</name>
<sequence>MTARLSLITARVIEFALLALGVAVVVDGSPLFLLVWDLLAVVYLTIRVWRVVRSARAPAGADGSGLRSALGGRGGLLLTTITSLTGVSAALVIVIGDPDPDMQLAGEAGAVPAVLLAWAILHFGYAERYAGDYYAALPRRILEFPGTSRPTLADFAYFSFAIGTSFAVSDVQSRGSVVRLRLLAHGVLAFLYNTAILATAIGVLAGD</sequence>
<comment type="caution">
    <text evidence="2">The sequence shown here is derived from an EMBL/GenBank/DDBJ whole genome shotgun (WGS) entry which is preliminary data.</text>
</comment>
<feature type="transmembrane region" description="Helical" evidence="1">
    <location>
        <begin position="76"/>
        <end position="96"/>
    </location>
</feature>
<dbReference type="Proteomes" id="UP001494902">
    <property type="component" value="Unassembled WGS sequence"/>
</dbReference>
<accession>A0ABV1KK75</accession>
<feature type="transmembrane region" description="Helical" evidence="1">
    <location>
        <begin position="108"/>
        <end position="126"/>
    </location>
</feature>
<feature type="transmembrane region" description="Helical" evidence="1">
    <location>
        <begin position="7"/>
        <end position="25"/>
    </location>
</feature>
<dbReference type="Pfam" id="PF07077">
    <property type="entry name" value="DUF1345"/>
    <property type="match status" value="1"/>
</dbReference>
<dbReference type="InterPro" id="IPR009781">
    <property type="entry name" value="DUF1345"/>
</dbReference>
<keyword evidence="1" id="KW-1133">Transmembrane helix</keyword>
<keyword evidence="3" id="KW-1185">Reference proteome</keyword>
<keyword evidence="1" id="KW-0812">Transmembrane</keyword>
<organism evidence="2 3">
    <name type="scientific">Pseudonocardia nematodicida</name>
    <dbReference type="NCBI Taxonomy" id="1206997"/>
    <lineage>
        <taxon>Bacteria</taxon>
        <taxon>Bacillati</taxon>
        <taxon>Actinomycetota</taxon>
        <taxon>Actinomycetes</taxon>
        <taxon>Pseudonocardiales</taxon>
        <taxon>Pseudonocardiaceae</taxon>
        <taxon>Pseudonocardia</taxon>
    </lineage>
</organism>
<proteinExistence type="predicted"/>
<evidence type="ECO:0000256" key="1">
    <source>
        <dbReference type="SAM" id="Phobius"/>
    </source>
</evidence>
<feature type="transmembrane region" description="Helical" evidence="1">
    <location>
        <begin position="31"/>
        <end position="49"/>
    </location>
</feature>
<gene>
    <name evidence="2" type="ORF">WIS52_30745</name>
</gene>
<evidence type="ECO:0000313" key="2">
    <source>
        <dbReference type="EMBL" id="MEQ3554864.1"/>
    </source>
</evidence>
<feature type="transmembrane region" description="Helical" evidence="1">
    <location>
        <begin position="182"/>
        <end position="205"/>
    </location>
</feature>